<comment type="pathway">
    <text evidence="1">Protein modification; peptidyl-diphthamide biosynthesis.</text>
</comment>
<evidence type="ECO:0000256" key="3">
    <source>
        <dbReference type="ARBA" id="ARBA00022737"/>
    </source>
</evidence>
<dbReference type="InterPro" id="IPR052415">
    <property type="entry name" value="Diphthine_MTase"/>
</dbReference>
<keyword evidence="4" id="KW-0378">Hydrolase</keyword>
<evidence type="ECO:0000256" key="1">
    <source>
        <dbReference type="ARBA" id="ARBA00005156"/>
    </source>
</evidence>
<dbReference type="PANTHER" id="PTHR46042:SF1">
    <property type="entry name" value="DIPHTHINE METHYLTRANSFERASE"/>
    <property type="match status" value="1"/>
</dbReference>
<dbReference type="InterPro" id="IPR015943">
    <property type="entry name" value="WD40/YVTN_repeat-like_dom_sf"/>
</dbReference>
<evidence type="ECO:0000256" key="5">
    <source>
        <dbReference type="ARBA" id="ARBA00038092"/>
    </source>
</evidence>
<evidence type="ECO:0000313" key="9">
    <source>
        <dbReference type="Proteomes" id="UP001623330"/>
    </source>
</evidence>
<proteinExistence type="inferred from homology"/>
<dbReference type="PANTHER" id="PTHR46042">
    <property type="entry name" value="DIPHTHINE METHYLTRANSFERASE"/>
    <property type="match status" value="1"/>
</dbReference>
<dbReference type="EC" id="3.1.1.97" evidence="6"/>
<gene>
    <name evidence="8" type="ORF">RNJ44_02194</name>
</gene>
<sequence length="374" mass="41997">MEESKVLKAVKTEYPPCCLQIYNERFVIVGTYELIKETGHRVGSVDVFDSELKLLNRYYTYGAILDLKLSPIDDTLVATAHSTGNVQLWKVIVENEILSLEEVTNIQVFDPETLIASLHFSPINPSALLLTATTGETVLIDIEYGDVGFCTNNVLSAYKSKPKIDIQVQAQQKQGVEAIVETFEGVHSLECWTAEFGKMHPFDDVIFTGGDDATIMAHDIRSKEVIWSNNRIHEAGVVALKTSSPTFRFDKPTSLVTGSYDDHIRTFDMRMLEDSIYPGKNLPVLNTQKINLGGGVWRFSEKPEKEGLPTDKLLVCCMYDGAKIVEVNDDHNDYFAVTNFLKSGHDSMCYGGQWSRDFLATCSFYDKSLQTWNP</sequence>
<evidence type="ECO:0000256" key="6">
    <source>
        <dbReference type="ARBA" id="ARBA00039131"/>
    </source>
</evidence>
<keyword evidence="3" id="KW-0677">Repeat</keyword>
<dbReference type="SUPFAM" id="SSF50978">
    <property type="entry name" value="WD40 repeat-like"/>
    <property type="match status" value="1"/>
</dbReference>
<dbReference type="InterPro" id="IPR001680">
    <property type="entry name" value="WD40_rpt"/>
</dbReference>
<keyword evidence="9" id="KW-1185">Reference proteome</keyword>
<dbReference type="EMBL" id="JBEVYD010000012">
    <property type="protein sequence ID" value="KAL3229107.1"/>
    <property type="molecule type" value="Genomic_DNA"/>
</dbReference>
<dbReference type="InterPro" id="IPR036322">
    <property type="entry name" value="WD40_repeat_dom_sf"/>
</dbReference>
<organism evidence="8 9">
    <name type="scientific">Nakaseomyces bracarensis</name>
    <dbReference type="NCBI Taxonomy" id="273131"/>
    <lineage>
        <taxon>Eukaryota</taxon>
        <taxon>Fungi</taxon>
        <taxon>Dikarya</taxon>
        <taxon>Ascomycota</taxon>
        <taxon>Saccharomycotina</taxon>
        <taxon>Saccharomycetes</taxon>
        <taxon>Saccharomycetales</taxon>
        <taxon>Saccharomycetaceae</taxon>
        <taxon>Nakaseomyces</taxon>
    </lineage>
</organism>
<dbReference type="Proteomes" id="UP001623330">
    <property type="component" value="Unassembled WGS sequence"/>
</dbReference>
<evidence type="ECO:0000256" key="2">
    <source>
        <dbReference type="ARBA" id="ARBA00022574"/>
    </source>
</evidence>
<keyword evidence="2" id="KW-0853">WD repeat</keyword>
<comment type="similarity">
    <text evidence="5">Belongs to the DPH7 family.</text>
</comment>
<evidence type="ECO:0000256" key="4">
    <source>
        <dbReference type="ARBA" id="ARBA00022801"/>
    </source>
</evidence>
<accession>A0ABR4NMT2</accession>
<evidence type="ECO:0000256" key="7">
    <source>
        <dbReference type="ARBA" id="ARBA00047551"/>
    </source>
</evidence>
<comment type="catalytic activity">
    <reaction evidence="7">
        <text>diphthine methyl ester-[translation elongation factor 2] + H2O = diphthine-[translation elongation factor 2] + methanol + H(+)</text>
        <dbReference type="Rhea" id="RHEA:42656"/>
        <dbReference type="Rhea" id="RHEA-COMP:10172"/>
        <dbReference type="Rhea" id="RHEA-COMP:10173"/>
        <dbReference type="ChEBI" id="CHEBI:15377"/>
        <dbReference type="ChEBI" id="CHEBI:15378"/>
        <dbReference type="ChEBI" id="CHEBI:17790"/>
        <dbReference type="ChEBI" id="CHEBI:79005"/>
        <dbReference type="ChEBI" id="CHEBI:82696"/>
        <dbReference type="EC" id="3.1.1.97"/>
    </reaction>
</comment>
<dbReference type="SMART" id="SM00320">
    <property type="entry name" value="WD40"/>
    <property type="match status" value="4"/>
</dbReference>
<name>A0ABR4NMT2_9SACH</name>
<protein>
    <recommendedName>
        <fullName evidence="6">methylated diphthine methylhydrolase</fullName>
        <ecNumber evidence="6">3.1.1.97</ecNumber>
    </recommendedName>
</protein>
<dbReference type="Gene3D" id="2.130.10.10">
    <property type="entry name" value="YVTN repeat-like/Quinoprotein amine dehydrogenase"/>
    <property type="match status" value="1"/>
</dbReference>
<reference evidence="8 9" key="1">
    <citation type="submission" date="2024-05" db="EMBL/GenBank/DDBJ databases">
        <title>Long read based assembly of the Candida bracarensis genome reveals expanded adhesin content.</title>
        <authorList>
            <person name="Marcet-Houben M."/>
            <person name="Ksiezopolska E."/>
            <person name="Gabaldon T."/>
        </authorList>
    </citation>
    <scope>NUCLEOTIDE SEQUENCE [LARGE SCALE GENOMIC DNA]</scope>
    <source>
        <strain evidence="8 9">CBM6</strain>
    </source>
</reference>
<comment type="caution">
    <text evidence="8">The sequence shown here is derived from an EMBL/GenBank/DDBJ whole genome shotgun (WGS) entry which is preliminary data.</text>
</comment>
<evidence type="ECO:0000313" key="8">
    <source>
        <dbReference type="EMBL" id="KAL3229107.1"/>
    </source>
</evidence>